<dbReference type="SUPFAM" id="SSF50022">
    <property type="entry name" value="ISP domain"/>
    <property type="match status" value="1"/>
</dbReference>
<dbReference type="GO" id="GO:0046872">
    <property type="term" value="F:metal ion binding"/>
    <property type="evidence" value="ECO:0007669"/>
    <property type="project" value="UniProtKB-KW"/>
</dbReference>
<dbReference type="Gene3D" id="3.30.9.10">
    <property type="entry name" value="D-Amino Acid Oxidase, subunit A, domain 2"/>
    <property type="match status" value="1"/>
</dbReference>
<dbReference type="InterPro" id="IPR038010">
    <property type="entry name" value="YhfW_C"/>
</dbReference>
<protein>
    <submittedName>
        <fullName evidence="7">Oxidoreductase</fullName>
    </submittedName>
</protein>
<keyword evidence="1" id="KW-0001">2Fe-2S</keyword>
<dbReference type="Gene3D" id="2.102.10.10">
    <property type="entry name" value="Rieske [2Fe-2S] iron-sulphur domain"/>
    <property type="match status" value="1"/>
</dbReference>
<evidence type="ECO:0000256" key="5">
    <source>
        <dbReference type="ARBA" id="ARBA00023157"/>
    </source>
</evidence>
<dbReference type="PROSITE" id="PS51296">
    <property type="entry name" value="RIESKE"/>
    <property type="match status" value="1"/>
</dbReference>
<dbReference type="CDD" id="cd03477">
    <property type="entry name" value="Rieske_YhfW_C"/>
    <property type="match status" value="1"/>
</dbReference>
<keyword evidence="4" id="KW-0411">Iron-sulfur</keyword>
<dbReference type="SUPFAM" id="SSF51905">
    <property type="entry name" value="FAD/NAD(P)-binding domain"/>
    <property type="match status" value="1"/>
</dbReference>
<dbReference type="InterPro" id="IPR005805">
    <property type="entry name" value="Rieske_Fe-S_prot_C"/>
</dbReference>
<dbReference type="InterPro" id="IPR006076">
    <property type="entry name" value="FAD-dep_OxRdtase"/>
</dbReference>
<dbReference type="Pfam" id="PF00355">
    <property type="entry name" value="Rieske"/>
    <property type="match status" value="1"/>
</dbReference>
<evidence type="ECO:0000313" key="7">
    <source>
        <dbReference type="EMBL" id="BAW28992.1"/>
    </source>
</evidence>
<dbReference type="GO" id="GO:0005737">
    <property type="term" value="C:cytoplasm"/>
    <property type="evidence" value="ECO:0007669"/>
    <property type="project" value="TreeGrafter"/>
</dbReference>
<evidence type="ECO:0000256" key="4">
    <source>
        <dbReference type="ARBA" id="ARBA00023014"/>
    </source>
</evidence>
<dbReference type="GO" id="GO:0051537">
    <property type="term" value="F:2 iron, 2 sulfur cluster binding"/>
    <property type="evidence" value="ECO:0007669"/>
    <property type="project" value="UniProtKB-KW"/>
</dbReference>
<proteinExistence type="predicted"/>
<dbReference type="Gene3D" id="3.50.50.60">
    <property type="entry name" value="FAD/NAD(P)-binding domain"/>
    <property type="match status" value="1"/>
</dbReference>
<keyword evidence="3" id="KW-0408">Iron</keyword>
<dbReference type="PANTHER" id="PTHR13847">
    <property type="entry name" value="SARCOSINE DEHYDROGENASE-RELATED"/>
    <property type="match status" value="1"/>
</dbReference>
<organism evidence="7 8">
    <name type="scientific">Methanosarcina thermophila</name>
    <dbReference type="NCBI Taxonomy" id="2210"/>
    <lineage>
        <taxon>Archaea</taxon>
        <taxon>Methanobacteriati</taxon>
        <taxon>Methanobacteriota</taxon>
        <taxon>Stenosarchaea group</taxon>
        <taxon>Methanomicrobia</taxon>
        <taxon>Methanosarcinales</taxon>
        <taxon>Methanosarcinaceae</taxon>
        <taxon>Methanosarcina</taxon>
    </lineage>
</organism>
<dbReference type="AlphaFoldDB" id="A0A3G9CS27"/>
<accession>A0A3G9CS27</accession>
<evidence type="ECO:0000313" key="8">
    <source>
        <dbReference type="Proteomes" id="UP000265557"/>
    </source>
</evidence>
<name>A0A3G9CS27_METTE</name>
<evidence type="ECO:0000259" key="6">
    <source>
        <dbReference type="PROSITE" id="PS51296"/>
    </source>
</evidence>
<dbReference type="InterPro" id="IPR017941">
    <property type="entry name" value="Rieske_2Fe-2S"/>
</dbReference>
<evidence type="ECO:0000256" key="3">
    <source>
        <dbReference type="ARBA" id="ARBA00023004"/>
    </source>
</evidence>
<gene>
    <name evidence="7" type="ORF">MESMT1_1062</name>
</gene>
<dbReference type="EMBL" id="AP017646">
    <property type="protein sequence ID" value="BAW28992.1"/>
    <property type="molecule type" value="Genomic_DNA"/>
</dbReference>
<dbReference type="InterPro" id="IPR036188">
    <property type="entry name" value="FAD/NAD-bd_sf"/>
</dbReference>
<feature type="domain" description="Rieske" evidence="6">
    <location>
        <begin position="445"/>
        <end position="532"/>
    </location>
</feature>
<dbReference type="Pfam" id="PF01266">
    <property type="entry name" value="DAO"/>
    <property type="match status" value="1"/>
</dbReference>
<dbReference type="Proteomes" id="UP000265557">
    <property type="component" value="Chromosome"/>
</dbReference>
<reference evidence="7 8" key="1">
    <citation type="submission" date="2016-09" db="EMBL/GenBank/DDBJ databases">
        <title>Complete Genome Sequence of Methanosarcina thermophila MT-1.</title>
        <authorList>
            <person name="Kouzuma A."/>
        </authorList>
    </citation>
    <scope>NUCLEOTIDE SEQUENCE [LARGE SCALE GENOMIC DNA]</scope>
    <source>
        <strain evidence="7 8">MT-1</strain>
    </source>
</reference>
<dbReference type="PANTHER" id="PTHR13847:SF274">
    <property type="entry name" value="RIESKE 2FE-2S IRON-SULFUR PROTEIN YHFW-RELATED"/>
    <property type="match status" value="1"/>
</dbReference>
<dbReference type="GO" id="GO:0016020">
    <property type="term" value="C:membrane"/>
    <property type="evidence" value="ECO:0007669"/>
    <property type="project" value="InterPro"/>
</dbReference>
<dbReference type="PRINTS" id="PR00162">
    <property type="entry name" value="RIESKE"/>
</dbReference>
<dbReference type="FunFam" id="2.102.10.10:FF:000014">
    <property type="entry name" value="Oxidoreductase, FAD dependent"/>
    <property type="match status" value="1"/>
</dbReference>
<keyword evidence="5" id="KW-1015">Disulfide bond</keyword>
<evidence type="ECO:0000256" key="2">
    <source>
        <dbReference type="ARBA" id="ARBA00022723"/>
    </source>
</evidence>
<keyword evidence="2" id="KW-0479">Metal-binding</keyword>
<evidence type="ECO:0000256" key="1">
    <source>
        <dbReference type="ARBA" id="ARBA00022714"/>
    </source>
</evidence>
<dbReference type="InterPro" id="IPR036922">
    <property type="entry name" value="Rieske_2Fe-2S_sf"/>
</dbReference>
<sequence length="532" mass="58647">MTIRELRCAGFLKIFMVEDMADNKKADYILPGRAESYWLATTPESSYPPLSGDIHIDVAILGGGIVGITTAFLLKEAGLSSVAVIEADRIIKGVTGHTTAKVTSQHGLIYDRLISKFGKEQAQQYADSNQAAIEKIASIISSKGIDCDFVRMPAYVYASSEESIVNIRNEVDAAQSLGLPASFESDLPLPFKTYGAVLFGNQAQFHPRKYLCALAKEIEGDGCHIFEKTRALKLEGDGPIKIITNKGIIKANKVIQATHFPIHDKPGLLFQRLYQSRSYALGVRIEEPFPQGMFISAEEPIRSLRSQPARESELIIVSGDGHRTGEGNEIDHYQNLEKWIRSIYPVNSIDYHWSTQDVISVDHVPYIGQITSGNENLYIATGFRKWGMTTGTAAAMILTDMILGKSNPWEEVYNPSRFKPLESAKTFFSQVAEATKGLVGERIIPTHENASQILPGEGAIVKIEGERVAAYRDEAGVLHTLDPSCKHMGCIVSWNSAEKTWDCPCHGSRYSATGKVIKSPAVYSLSEKKVRE</sequence>